<protein>
    <recommendedName>
        <fullName evidence="2">Ice-binding protein C-terminal domain-containing protein</fullName>
    </recommendedName>
</protein>
<dbReference type="InterPro" id="IPR013424">
    <property type="entry name" value="Ice-binding_C"/>
</dbReference>
<sequence length="218" mass="22532">MKLQLTVVASIAAALSAQGALVSYWNFNGLSISTASTPGSGGVPTSISADQGSGSLDLSNWTGTVDDFGGTTLNALDSDPSEESLSLVGNIGNGSFIEIGVNLTDYSDPVITFSTRGTGTGFNSGIWSYSIDGINYFDLAINTASNSSTFALQTVDFSSEDTLDGASSVTFRYTLTGASSTSGNNRIDNLQINAVPVPEPTFALLGGLGLLGLMRRRR</sequence>
<feature type="chain" id="PRO_5033025203" description="Ice-binding protein C-terminal domain-containing protein" evidence="1">
    <location>
        <begin position="20"/>
        <end position="218"/>
    </location>
</feature>
<evidence type="ECO:0000313" key="3">
    <source>
        <dbReference type="EMBL" id="MBB5350595.1"/>
    </source>
</evidence>
<dbReference type="EMBL" id="JACHFD010000003">
    <property type="protein sequence ID" value="MBB5350595.1"/>
    <property type="molecule type" value="Genomic_DNA"/>
</dbReference>
<feature type="signal peptide" evidence="1">
    <location>
        <begin position="1"/>
        <end position="19"/>
    </location>
</feature>
<evidence type="ECO:0000256" key="1">
    <source>
        <dbReference type="SAM" id="SignalP"/>
    </source>
</evidence>
<dbReference type="Pfam" id="PF07589">
    <property type="entry name" value="PEP-CTERM"/>
    <property type="match status" value="1"/>
</dbReference>
<reference evidence="3 4" key="1">
    <citation type="submission" date="2020-08" db="EMBL/GenBank/DDBJ databases">
        <title>Genomic Encyclopedia of Type Strains, Phase IV (KMG-IV): sequencing the most valuable type-strain genomes for metagenomic binning, comparative biology and taxonomic classification.</title>
        <authorList>
            <person name="Goeker M."/>
        </authorList>
    </citation>
    <scope>NUCLEOTIDE SEQUENCE [LARGE SCALE GENOMIC DNA]</scope>
    <source>
        <strain evidence="3 4">YC6886</strain>
    </source>
</reference>
<dbReference type="Proteomes" id="UP000557717">
    <property type="component" value="Unassembled WGS sequence"/>
</dbReference>
<keyword evidence="4" id="KW-1185">Reference proteome</keyword>
<dbReference type="RefSeq" id="WP_184016036.1">
    <property type="nucleotide sequence ID" value="NZ_JACHFD010000003.1"/>
</dbReference>
<comment type="caution">
    <text evidence="3">The sequence shown here is derived from an EMBL/GenBank/DDBJ whole genome shotgun (WGS) entry which is preliminary data.</text>
</comment>
<name>A0A840UXY7_9BACT</name>
<gene>
    <name evidence="3" type="ORF">HNR46_000823</name>
</gene>
<accession>A0A840UXY7</accession>
<organism evidence="3 4">
    <name type="scientific">Haloferula luteola</name>
    <dbReference type="NCBI Taxonomy" id="595692"/>
    <lineage>
        <taxon>Bacteria</taxon>
        <taxon>Pseudomonadati</taxon>
        <taxon>Verrucomicrobiota</taxon>
        <taxon>Verrucomicrobiia</taxon>
        <taxon>Verrucomicrobiales</taxon>
        <taxon>Verrucomicrobiaceae</taxon>
        <taxon>Haloferula</taxon>
    </lineage>
</organism>
<evidence type="ECO:0000259" key="2">
    <source>
        <dbReference type="Pfam" id="PF07589"/>
    </source>
</evidence>
<keyword evidence="1" id="KW-0732">Signal</keyword>
<evidence type="ECO:0000313" key="4">
    <source>
        <dbReference type="Proteomes" id="UP000557717"/>
    </source>
</evidence>
<feature type="domain" description="Ice-binding protein C-terminal" evidence="2">
    <location>
        <begin position="196"/>
        <end position="218"/>
    </location>
</feature>
<dbReference type="AlphaFoldDB" id="A0A840UXY7"/>
<proteinExistence type="predicted"/>